<feature type="chain" id="PRO_5042037164" evidence="1">
    <location>
        <begin position="23"/>
        <end position="117"/>
    </location>
</feature>
<dbReference type="Pfam" id="PF00400">
    <property type="entry name" value="WD40"/>
    <property type="match status" value="1"/>
</dbReference>
<dbReference type="InterPro" id="IPR001680">
    <property type="entry name" value="WD40_rpt"/>
</dbReference>
<comment type="caution">
    <text evidence="2">The sequence shown here is derived from an EMBL/GenBank/DDBJ whole genome shotgun (WGS) entry which is preliminary data.</text>
</comment>
<evidence type="ECO:0000313" key="2">
    <source>
        <dbReference type="EMBL" id="KAI9160692.1"/>
    </source>
</evidence>
<organism evidence="2 3">
    <name type="scientific">Acer negundo</name>
    <name type="common">Box elder</name>
    <dbReference type="NCBI Taxonomy" id="4023"/>
    <lineage>
        <taxon>Eukaryota</taxon>
        <taxon>Viridiplantae</taxon>
        <taxon>Streptophyta</taxon>
        <taxon>Embryophyta</taxon>
        <taxon>Tracheophyta</taxon>
        <taxon>Spermatophyta</taxon>
        <taxon>Magnoliopsida</taxon>
        <taxon>eudicotyledons</taxon>
        <taxon>Gunneridae</taxon>
        <taxon>Pentapetalae</taxon>
        <taxon>rosids</taxon>
        <taxon>malvids</taxon>
        <taxon>Sapindales</taxon>
        <taxon>Sapindaceae</taxon>
        <taxon>Hippocastanoideae</taxon>
        <taxon>Acereae</taxon>
        <taxon>Acer</taxon>
    </lineage>
</organism>
<dbReference type="InterPro" id="IPR027145">
    <property type="entry name" value="PWP2"/>
</dbReference>
<dbReference type="GO" id="GO:0000462">
    <property type="term" value="P:maturation of SSU-rRNA from tricistronic rRNA transcript (SSU-rRNA, 5.8S rRNA, LSU-rRNA)"/>
    <property type="evidence" value="ECO:0007669"/>
    <property type="project" value="TreeGrafter"/>
</dbReference>
<keyword evidence="3" id="KW-1185">Reference proteome</keyword>
<proteinExistence type="predicted"/>
<dbReference type="GO" id="GO:0000028">
    <property type="term" value="P:ribosomal small subunit assembly"/>
    <property type="evidence" value="ECO:0007669"/>
    <property type="project" value="TreeGrafter"/>
</dbReference>
<dbReference type="EMBL" id="JAJSOW010000106">
    <property type="protein sequence ID" value="KAI9160692.1"/>
    <property type="molecule type" value="Genomic_DNA"/>
</dbReference>
<evidence type="ECO:0000313" key="3">
    <source>
        <dbReference type="Proteomes" id="UP001064489"/>
    </source>
</evidence>
<dbReference type="InterPro" id="IPR015943">
    <property type="entry name" value="WD40/YVTN_repeat-like_dom_sf"/>
</dbReference>
<evidence type="ECO:0000256" key="1">
    <source>
        <dbReference type="SAM" id="SignalP"/>
    </source>
</evidence>
<dbReference type="PANTHER" id="PTHR19858">
    <property type="entry name" value="WD40 REPEAT PROTEIN"/>
    <property type="match status" value="1"/>
</dbReference>
<dbReference type="GO" id="GO:0034388">
    <property type="term" value="C:Pwp2p-containing subcomplex of 90S preribosome"/>
    <property type="evidence" value="ECO:0007669"/>
    <property type="project" value="TreeGrafter"/>
</dbReference>
<dbReference type="InterPro" id="IPR036322">
    <property type="entry name" value="WD40_repeat_dom_sf"/>
</dbReference>
<protein>
    <submittedName>
        <fullName evidence="2">Uncharacterized protein</fullName>
    </submittedName>
</protein>
<dbReference type="Proteomes" id="UP001064489">
    <property type="component" value="Chromosome 2"/>
</dbReference>
<reference evidence="2" key="1">
    <citation type="journal article" date="2022" name="Plant J.">
        <title>Strategies of tolerance reflected in two North American maple genomes.</title>
        <authorList>
            <person name="McEvoy S.L."/>
            <person name="Sezen U.U."/>
            <person name="Trouern-Trend A."/>
            <person name="McMahon S.M."/>
            <person name="Schaberg P.G."/>
            <person name="Yang J."/>
            <person name="Wegrzyn J.L."/>
            <person name="Swenson N.G."/>
        </authorList>
    </citation>
    <scope>NUCLEOTIDE SEQUENCE</scope>
    <source>
        <strain evidence="2">91603</strain>
    </source>
</reference>
<reference evidence="2" key="2">
    <citation type="submission" date="2023-02" db="EMBL/GenBank/DDBJ databases">
        <authorList>
            <person name="Swenson N.G."/>
            <person name="Wegrzyn J.L."/>
            <person name="Mcevoy S.L."/>
        </authorList>
    </citation>
    <scope>NUCLEOTIDE SEQUENCE</scope>
    <source>
        <strain evidence="2">91603</strain>
        <tissue evidence="2">Leaf</tissue>
    </source>
</reference>
<dbReference type="PANTHER" id="PTHR19858:SF0">
    <property type="entry name" value="PERIODIC TRYPTOPHAN PROTEIN 2 HOMOLOG"/>
    <property type="match status" value="1"/>
</dbReference>
<dbReference type="Gene3D" id="2.130.10.10">
    <property type="entry name" value="YVTN repeat-like/Quinoprotein amine dehydrogenase"/>
    <property type="match status" value="1"/>
</dbReference>
<keyword evidence="1" id="KW-0732">Signal</keyword>
<dbReference type="GO" id="GO:0032040">
    <property type="term" value="C:small-subunit processome"/>
    <property type="evidence" value="ECO:0007669"/>
    <property type="project" value="TreeGrafter"/>
</dbReference>
<dbReference type="SUPFAM" id="SSF50978">
    <property type="entry name" value="WD40 repeat-like"/>
    <property type="match status" value="1"/>
</dbReference>
<feature type="signal peptide" evidence="1">
    <location>
        <begin position="1"/>
        <end position="22"/>
    </location>
</feature>
<sequence>MWTVSSGFCFVMFAEHTSAVTALHFMVNNHCLLSASLDGTVPASLDGPSSMQFVSLAADQSGEVICAGTLDSFETGRSLDILSGHEGLVHGLAFYRTYVSYYLQTMSLLDDDMLMFL</sequence>
<dbReference type="AlphaFoldDB" id="A0AAD5NJB9"/>
<name>A0AAD5NJB9_ACENE</name>
<accession>A0AAD5NJB9</accession>
<gene>
    <name evidence="2" type="ORF">LWI28_010718</name>
</gene>